<dbReference type="EMBL" id="LXQA010464781">
    <property type="protein sequence ID" value="MCI53543.1"/>
    <property type="molecule type" value="Genomic_DNA"/>
</dbReference>
<name>A0A392SXK3_9FABA</name>
<dbReference type="Proteomes" id="UP000265520">
    <property type="component" value="Unassembled WGS sequence"/>
</dbReference>
<feature type="non-terminal residue" evidence="1">
    <location>
        <position position="1"/>
    </location>
</feature>
<evidence type="ECO:0000313" key="2">
    <source>
        <dbReference type="Proteomes" id="UP000265520"/>
    </source>
</evidence>
<proteinExistence type="predicted"/>
<sequence>LHEGVRDRIRCRRCTVAIATVTIGLHEKLASVQDWFWAGSWRAWAMYIGS</sequence>
<evidence type="ECO:0000313" key="1">
    <source>
        <dbReference type="EMBL" id="MCI53543.1"/>
    </source>
</evidence>
<organism evidence="1 2">
    <name type="scientific">Trifolium medium</name>
    <dbReference type="NCBI Taxonomy" id="97028"/>
    <lineage>
        <taxon>Eukaryota</taxon>
        <taxon>Viridiplantae</taxon>
        <taxon>Streptophyta</taxon>
        <taxon>Embryophyta</taxon>
        <taxon>Tracheophyta</taxon>
        <taxon>Spermatophyta</taxon>
        <taxon>Magnoliopsida</taxon>
        <taxon>eudicotyledons</taxon>
        <taxon>Gunneridae</taxon>
        <taxon>Pentapetalae</taxon>
        <taxon>rosids</taxon>
        <taxon>fabids</taxon>
        <taxon>Fabales</taxon>
        <taxon>Fabaceae</taxon>
        <taxon>Papilionoideae</taxon>
        <taxon>50 kb inversion clade</taxon>
        <taxon>NPAAA clade</taxon>
        <taxon>Hologalegina</taxon>
        <taxon>IRL clade</taxon>
        <taxon>Trifolieae</taxon>
        <taxon>Trifolium</taxon>
    </lineage>
</organism>
<accession>A0A392SXK3</accession>
<dbReference type="AlphaFoldDB" id="A0A392SXK3"/>
<protein>
    <submittedName>
        <fullName evidence="1">Uncharacterized protein</fullName>
    </submittedName>
</protein>
<keyword evidence="2" id="KW-1185">Reference proteome</keyword>
<comment type="caution">
    <text evidence="1">The sequence shown here is derived from an EMBL/GenBank/DDBJ whole genome shotgun (WGS) entry which is preliminary data.</text>
</comment>
<reference evidence="1 2" key="1">
    <citation type="journal article" date="2018" name="Front. Plant Sci.">
        <title>Red Clover (Trifolium pratense) and Zigzag Clover (T. medium) - A Picture of Genomic Similarities and Differences.</title>
        <authorList>
            <person name="Dluhosova J."/>
            <person name="Istvanek J."/>
            <person name="Nedelnik J."/>
            <person name="Repkova J."/>
        </authorList>
    </citation>
    <scope>NUCLEOTIDE SEQUENCE [LARGE SCALE GENOMIC DNA]</scope>
    <source>
        <strain evidence="2">cv. 10/8</strain>
        <tissue evidence="1">Leaf</tissue>
    </source>
</reference>